<evidence type="ECO:0000313" key="2">
    <source>
        <dbReference type="EMBL" id="MEA5522726.1"/>
    </source>
</evidence>
<comment type="caution">
    <text evidence="2">The sequence shown here is derived from an EMBL/GenBank/DDBJ whole genome shotgun (WGS) entry which is preliminary data.</text>
</comment>
<keyword evidence="3" id="KW-1185">Reference proteome</keyword>
<keyword evidence="1" id="KW-1133">Transmembrane helix</keyword>
<dbReference type="RefSeq" id="WP_323222958.1">
    <property type="nucleotide sequence ID" value="NZ_JAYGHT010000192.1"/>
</dbReference>
<proteinExistence type="predicted"/>
<gene>
    <name evidence="2" type="ORF">VB854_27725</name>
</gene>
<sequence length="332" mass="35694">MNYSFQPNYPENTNLDIMYPATGTLAGVGLSATIGNMGLVGSFGGVAVGGFPVAVAGSVVGFAAYGATEALKNSDPDVIFPIATGATIGAGMFSIFGGMGLGVAGTAVSIGGATMAFAGGVVGLGIYGAFKMIEKVDKMAPGESATQAFCRMEERINDAYLDSFFYTEALLEVAELINPDLPWERKFRELEIEEELQQLKAQVKPLPRLEKINLQIKVTGWYDWHPHLAIASNSIKRELAKSLHIQVEHPQIKLIIWTIQEINVNPSAINYLGNQYKSPSISKVVEFELKIGLTLSVPVDILASENLNDLVNKHLEIGELSSLVKADKFAVV</sequence>
<dbReference type="Proteomes" id="UP001301728">
    <property type="component" value="Unassembled WGS sequence"/>
</dbReference>
<evidence type="ECO:0000256" key="1">
    <source>
        <dbReference type="SAM" id="Phobius"/>
    </source>
</evidence>
<protein>
    <submittedName>
        <fullName evidence="2">Uncharacterized protein</fullName>
    </submittedName>
</protein>
<feature type="transmembrane region" description="Helical" evidence="1">
    <location>
        <begin position="43"/>
        <end position="66"/>
    </location>
</feature>
<accession>A0ABU5U771</accession>
<name>A0ABU5U771_9CYAN</name>
<evidence type="ECO:0000313" key="3">
    <source>
        <dbReference type="Proteomes" id="UP001301728"/>
    </source>
</evidence>
<keyword evidence="1" id="KW-0812">Transmembrane</keyword>
<dbReference type="EMBL" id="JAYGHT010000192">
    <property type="protein sequence ID" value="MEA5522726.1"/>
    <property type="molecule type" value="Genomic_DNA"/>
</dbReference>
<reference evidence="2 3" key="1">
    <citation type="submission" date="2023-12" db="EMBL/GenBank/DDBJ databases">
        <title>Baltic Sea Cyanobacteria.</title>
        <authorList>
            <person name="Delbaje E."/>
            <person name="Fewer D.P."/>
            <person name="Shishido T.K."/>
        </authorList>
    </citation>
    <scope>NUCLEOTIDE SEQUENCE [LARGE SCALE GENOMIC DNA]</scope>
    <source>
        <strain evidence="2 3">CCNP 1315</strain>
    </source>
</reference>
<organism evidence="2 3">
    <name type="scientific">Limnoraphis robusta CCNP1315</name>
    <dbReference type="NCBI Taxonomy" id="3110306"/>
    <lineage>
        <taxon>Bacteria</taxon>
        <taxon>Bacillati</taxon>
        <taxon>Cyanobacteriota</taxon>
        <taxon>Cyanophyceae</taxon>
        <taxon>Oscillatoriophycideae</taxon>
        <taxon>Oscillatoriales</taxon>
        <taxon>Sirenicapillariaceae</taxon>
        <taxon>Limnoraphis</taxon>
    </lineage>
</organism>
<feature type="transmembrane region" description="Helical" evidence="1">
    <location>
        <begin position="78"/>
        <end position="101"/>
    </location>
</feature>
<keyword evidence="1" id="KW-0472">Membrane</keyword>
<feature type="transmembrane region" description="Helical" evidence="1">
    <location>
        <begin position="107"/>
        <end position="130"/>
    </location>
</feature>